<protein>
    <submittedName>
        <fullName evidence="3">Uncharacterized protein</fullName>
    </submittedName>
</protein>
<gene>
    <name evidence="3" type="ORF">MKK02DRAFT_22677</name>
</gene>
<dbReference type="GeneID" id="77725809"/>
<name>A0AA38HBM5_9TREE</name>
<comment type="caution">
    <text evidence="3">The sequence shown here is derived from an EMBL/GenBank/DDBJ whole genome shotgun (WGS) entry which is preliminary data.</text>
</comment>
<organism evidence="3 4">
    <name type="scientific">Dioszegia hungarica</name>
    <dbReference type="NCBI Taxonomy" id="4972"/>
    <lineage>
        <taxon>Eukaryota</taxon>
        <taxon>Fungi</taxon>
        <taxon>Dikarya</taxon>
        <taxon>Basidiomycota</taxon>
        <taxon>Agaricomycotina</taxon>
        <taxon>Tremellomycetes</taxon>
        <taxon>Tremellales</taxon>
        <taxon>Bulleribasidiaceae</taxon>
        <taxon>Dioszegia</taxon>
    </lineage>
</organism>
<dbReference type="RefSeq" id="XP_052948095.1">
    <property type="nucleotide sequence ID" value="XM_053086608.1"/>
</dbReference>
<dbReference type="AlphaFoldDB" id="A0AA38HBM5"/>
<feature type="transmembrane region" description="Helical" evidence="2">
    <location>
        <begin position="63"/>
        <end position="87"/>
    </location>
</feature>
<keyword evidence="4" id="KW-1185">Reference proteome</keyword>
<keyword evidence="2" id="KW-0812">Transmembrane</keyword>
<feature type="region of interest" description="Disordered" evidence="1">
    <location>
        <begin position="1"/>
        <end position="25"/>
    </location>
</feature>
<evidence type="ECO:0000256" key="1">
    <source>
        <dbReference type="SAM" id="MobiDB-lite"/>
    </source>
</evidence>
<dbReference type="EMBL" id="JAKWFO010000003">
    <property type="protein sequence ID" value="KAI9638318.1"/>
    <property type="molecule type" value="Genomic_DNA"/>
</dbReference>
<sequence length="210" mass="22507">MSEGIELRNLKGKAPTPPPRHPDIQAQGGLGKAYRLAEEKAKAAVHLQEGGLDVTSVWGCGTAIWFTVLATPLLLFPRLLLFFAQVAPATTLSTSQREEHYDTLTPLESFLCHTIGFGLLSIALIVLFGLIPHYAPPATNATRTPILYVLVGLTTVMAAVSYNTGSIGALGKVVGVGNGVVAIWGWWVVVFGNVKLKQRGSKVPARLRKL</sequence>
<evidence type="ECO:0000313" key="3">
    <source>
        <dbReference type="EMBL" id="KAI9638318.1"/>
    </source>
</evidence>
<feature type="transmembrane region" description="Helical" evidence="2">
    <location>
        <begin position="169"/>
        <end position="192"/>
    </location>
</feature>
<reference evidence="3" key="1">
    <citation type="journal article" date="2022" name="G3 (Bethesda)">
        <title>High quality genome of the basidiomycete yeast Dioszegia hungarica PDD-24b-2 isolated from cloud water.</title>
        <authorList>
            <person name="Jarrige D."/>
            <person name="Haridas S."/>
            <person name="Bleykasten-Grosshans C."/>
            <person name="Joly M."/>
            <person name="Nadalig T."/>
            <person name="Sancelme M."/>
            <person name="Vuilleumier S."/>
            <person name="Grigoriev I.V."/>
            <person name="Amato P."/>
            <person name="Bringel F."/>
        </authorList>
    </citation>
    <scope>NUCLEOTIDE SEQUENCE</scope>
    <source>
        <strain evidence="3">PDD-24b-2</strain>
    </source>
</reference>
<accession>A0AA38HBM5</accession>
<dbReference type="Proteomes" id="UP001164286">
    <property type="component" value="Unassembled WGS sequence"/>
</dbReference>
<keyword evidence="2" id="KW-0472">Membrane</keyword>
<keyword evidence="2" id="KW-1133">Transmembrane helix</keyword>
<feature type="transmembrane region" description="Helical" evidence="2">
    <location>
        <begin position="146"/>
        <end position="163"/>
    </location>
</feature>
<feature type="transmembrane region" description="Helical" evidence="2">
    <location>
        <begin position="107"/>
        <end position="134"/>
    </location>
</feature>
<evidence type="ECO:0000313" key="4">
    <source>
        <dbReference type="Proteomes" id="UP001164286"/>
    </source>
</evidence>
<proteinExistence type="predicted"/>
<evidence type="ECO:0000256" key="2">
    <source>
        <dbReference type="SAM" id="Phobius"/>
    </source>
</evidence>